<comment type="similarity">
    <text evidence="1">Belongs to the enoyl-CoA hydratase/isomerase family.</text>
</comment>
<dbReference type="InterPro" id="IPR014748">
    <property type="entry name" value="Enoyl-CoA_hydra_C"/>
</dbReference>
<reference evidence="3" key="1">
    <citation type="submission" date="2016-10" db="EMBL/GenBank/DDBJ databases">
        <authorList>
            <person name="Varghese N."/>
            <person name="Submissions S."/>
        </authorList>
    </citation>
    <scope>NUCLEOTIDE SEQUENCE [LARGE SCALE GENOMIC DNA]</scope>
    <source>
        <strain evidence="3">DSM 17038</strain>
    </source>
</reference>
<sequence length="262" mass="28917">MSFTALVLEKKDNKGYIKLNRPHFNALNLELANDLIQALENCCEDENVKVLLITGLNQGFCSGGDLEAALETENSDPSDYWKHLTRRLNRIIVDIRYVRKPVIAAINGPVAGAGMSIMAACDLRIASRSSIFKQAWTSIGLVPDGAWTLFVPLLVGFGRASELAFMDPVLTAEQAQQMGLINVVAEDEAFTEEVERLAESLKAGASEAYARAKELLNDSMLSILEAQLSRERREIVTAALTSDYKEGMHAFLEKRSPKFHGK</sequence>
<dbReference type="SUPFAM" id="SSF52096">
    <property type="entry name" value="ClpP/crotonase"/>
    <property type="match status" value="1"/>
</dbReference>
<dbReference type="RefSeq" id="WP_165613427.1">
    <property type="nucleotide sequence ID" value="NZ_FOOX01000004.1"/>
</dbReference>
<dbReference type="STRING" id="341036.SAMN05660649_01586"/>
<dbReference type="Gene3D" id="3.90.226.10">
    <property type="entry name" value="2-enoyl-CoA Hydratase, Chain A, domain 1"/>
    <property type="match status" value="1"/>
</dbReference>
<dbReference type="Gene3D" id="1.10.12.10">
    <property type="entry name" value="Lyase 2-enoyl-coa Hydratase, Chain A, domain 2"/>
    <property type="match status" value="1"/>
</dbReference>
<dbReference type="PANTHER" id="PTHR43459:SF1">
    <property type="entry name" value="EG:BACN32G11.4 PROTEIN"/>
    <property type="match status" value="1"/>
</dbReference>
<protein>
    <submittedName>
        <fullName evidence="2">2-(1,2-epoxy-1,2-dihydrophenyl)acetyl-CoA isomerase</fullName>
    </submittedName>
</protein>
<dbReference type="Pfam" id="PF00378">
    <property type="entry name" value="ECH_1"/>
    <property type="match status" value="1"/>
</dbReference>
<keyword evidence="3" id="KW-1185">Reference proteome</keyword>
<gene>
    <name evidence="2" type="ORF">SAMN05660649_01586</name>
</gene>
<dbReference type="InterPro" id="IPR001753">
    <property type="entry name" value="Enoyl-CoA_hydra/iso"/>
</dbReference>
<dbReference type="EMBL" id="FOOX01000004">
    <property type="protein sequence ID" value="SFG40563.1"/>
    <property type="molecule type" value="Genomic_DNA"/>
</dbReference>
<name>A0A1I2RKE9_9FIRM</name>
<dbReference type="Proteomes" id="UP000199337">
    <property type="component" value="Unassembled WGS sequence"/>
</dbReference>
<dbReference type="GO" id="GO:0016853">
    <property type="term" value="F:isomerase activity"/>
    <property type="evidence" value="ECO:0007669"/>
    <property type="project" value="UniProtKB-KW"/>
</dbReference>
<dbReference type="PANTHER" id="PTHR43459">
    <property type="entry name" value="ENOYL-COA HYDRATASE"/>
    <property type="match status" value="1"/>
</dbReference>
<evidence type="ECO:0000256" key="1">
    <source>
        <dbReference type="ARBA" id="ARBA00005254"/>
    </source>
</evidence>
<dbReference type="AlphaFoldDB" id="A0A1I2RKE9"/>
<evidence type="ECO:0000313" key="3">
    <source>
        <dbReference type="Proteomes" id="UP000199337"/>
    </source>
</evidence>
<organism evidence="2 3">
    <name type="scientific">Desulfotruncus arcticus DSM 17038</name>
    <dbReference type="NCBI Taxonomy" id="1121424"/>
    <lineage>
        <taxon>Bacteria</taxon>
        <taxon>Bacillati</taxon>
        <taxon>Bacillota</taxon>
        <taxon>Clostridia</taxon>
        <taxon>Eubacteriales</taxon>
        <taxon>Desulfallaceae</taxon>
        <taxon>Desulfotruncus</taxon>
    </lineage>
</organism>
<evidence type="ECO:0000313" key="2">
    <source>
        <dbReference type="EMBL" id="SFG40563.1"/>
    </source>
</evidence>
<accession>A0A1I2RKE9</accession>
<dbReference type="CDD" id="cd06558">
    <property type="entry name" value="crotonase-like"/>
    <property type="match status" value="1"/>
</dbReference>
<dbReference type="InterPro" id="IPR029045">
    <property type="entry name" value="ClpP/crotonase-like_dom_sf"/>
</dbReference>
<keyword evidence="2" id="KW-0413">Isomerase</keyword>
<proteinExistence type="inferred from homology"/>